<dbReference type="EMBL" id="JAAGYI010000018">
    <property type="protein sequence ID" value="NEM86389.1"/>
    <property type="molecule type" value="Genomic_DNA"/>
</dbReference>
<organism evidence="1 2">
    <name type="scientific">Escherichia coli</name>
    <dbReference type="NCBI Taxonomy" id="562"/>
    <lineage>
        <taxon>Bacteria</taxon>
        <taxon>Pseudomonadati</taxon>
        <taxon>Pseudomonadota</taxon>
        <taxon>Gammaproteobacteria</taxon>
        <taxon>Enterobacterales</taxon>
        <taxon>Enterobacteriaceae</taxon>
        <taxon>Escherichia</taxon>
    </lineage>
</organism>
<dbReference type="RefSeq" id="WP_112015869.1">
    <property type="nucleotide sequence ID" value="NZ_JATAQQ010000006.1"/>
</dbReference>
<evidence type="ECO:0000313" key="1">
    <source>
        <dbReference type="EMBL" id="NEM86389.1"/>
    </source>
</evidence>
<gene>
    <name evidence="1" type="ORF">G3V95_12875</name>
</gene>
<name>A0A8T6PTG0_ECOLX</name>
<evidence type="ECO:0000313" key="2">
    <source>
        <dbReference type="Proteomes" id="UP000469708"/>
    </source>
</evidence>
<proteinExistence type="predicted"/>
<dbReference type="Proteomes" id="UP000469708">
    <property type="component" value="Unassembled WGS sequence"/>
</dbReference>
<protein>
    <submittedName>
        <fullName evidence="1">Uncharacterized protein</fullName>
    </submittedName>
</protein>
<reference evidence="1 2" key="1">
    <citation type="submission" date="2020-02" db="EMBL/GenBank/DDBJ databases">
        <authorList>
            <person name="Subbiah M."/>
            <person name="Call D."/>
        </authorList>
    </citation>
    <scope>NUCLEOTIDE SEQUENCE [LARGE SCALE GENOMIC DNA]</scope>
    <source>
        <strain evidence="1 2">8375wC2</strain>
    </source>
</reference>
<sequence>MGKSTLVVGRELTKDMEFSGQFLLKKLKAENLTVDAALWFFYPELSWRYMLVVRELPELGPAYVYKKISDINRNSISKKYKPIPLEAIEAKGDTAYVYKMLKGLTRVKDGRVRVTNSMVNGLEIVDCLIYELQ</sequence>
<dbReference type="AlphaFoldDB" id="A0A8T6PTG0"/>
<accession>A0A8T6PTG0</accession>
<comment type="caution">
    <text evidence="1">The sequence shown here is derived from an EMBL/GenBank/DDBJ whole genome shotgun (WGS) entry which is preliminary data.</text>
</comment>